<feature type="domain" description="FP protein C-terminal" evidence="2">
    <location>
        <begin position="308"/>
        <end position="360"/>
    </location>
</feature>
<name>A0ABR3H4N6_LOXSC</name>
<accession>A0ABR3H4N6</accession>
<dbReference type="Gene3D" id="3.30.40.10">
    <property type="entry name" value="Zinc/RING finger domain, C3HC4 (zinc finger)"/>
    <property type="match status" value="1"/>
</dbReference>
<feature type="coiled-coil region" evidence="1">
    <location>
        <begin position="129"/>
        <end position="198"/>
    </location>
</feature>
<keyword evidence="1" id="KW-0175">Coiled coil</keyword>
<dbReference type="SUPFAM" id="SSF57903">
    <property type="entry name" value="FYVE/PHD zinc finger"/>
    <property type="match status" value="1"/>
</dbReference>
<evidence type="ECO:0000313" key="3">
    <source>
        <dbReference type="EMBL" id="KAL0859722.1"/>
    </source>
</evidence>
<reference evidence="3 4" key="1">
    <citation type="submission" date="2024-06" db="EMBL/GenBank/DDBJ databases">
        <title>A chromosome-level genome assembly of beet webworm, Loxostege sticticalis.</title>
        <authorList>
            <person name="Zhang Y."/>
        </authorList>
    </citation>
    <scope>NUCLEOTIDE SEQUENCE [LARGE SCALE GENOMIC DNA]</scope>
    <source>
        <strain evidence="3">AQ026</strain>
        <tissue evidence="3">Whole body</tissue>
    </source>
</reference>
<dbReference type="InterPro" id="IPR057251">
    <property type="entry name" value="FP_C"/>
</dbReference>
<organism evidence="3 4">
    <name type="scientific">Loxostege sticticalis</name>
    <name type="common">Beet webworm moth</name>
    <dbReference type="NCBI Taxonomy" id="481309"/>
    <lineage>
        <taxon>Eukaryota</taxon>
        <taxon>Metazoa</taxon>
        <taxon>Ecdysozoa</taxon>
        <taxon>Arthropoda</taxon>
        <taxon>Hexapoda</taxon>
        <taxon>Insecta</taxon>
        <taxon>Pterygota</taxon>
        <taxon>Neoptera</taxon>
        <taxon>Endopterygota</taxon>
        <taxon>Lepidoptera</taxon>
        <taxon>Glossata</taxon>
        <taxon>Ditrysia</taxon>
        <taxon>Pyraloidea</taxon>
        <taxon>Crambidae</taxon>
        <taxon>Pyraustinae</taxon>
        <taxon>Loxostege</taxon>
    </lineage>
</organism>
<gene>
    <name evidence="3" type="ORF">ABMA27_010084</name>
</gene>
<dbReference type="EMBL" id="JBEUOH010000026">
    <property type="protein sequence ID" value="KAL0859722.1"/>
    <property type="molecule type" value="Genomic_DNA"/>
</dbReference>
<comment type="caution">
    <text evidence="3">The sequence shown here is derived from an EMBL/GenBank/DDBJ whole genome shotgun (WGS) entry which is preliminary data.</text>
</comment>
<dbReference type="InterPro" id="IPR011011">
    <property type="entry name" value="Znf_FYVE_PHD"/>
</dbReference>
<dbReference type="Pfam" id="PF25298">
    <property type="entry name" value="Baculo_FP_2nd"/>
    <property type="match status" value="1"/>
</dbReference>
<sequence length="360" mass="40788">MSQTHGLRKWACCAKDEGDSECNICAECGLAYHLVCLGLSVPTEGGEWRCPKCAVRKLHSDDTLIRTLTDDIVETSEDNVTRRATKRQAISSPIAETSTVTRDDVHNIVKGVFKSEMGVLLTQMNNNFAMLMNRELQGLKSEITEMKESMNFMSLQYEEFKDKHQAVLKSMDELRMENTDLRTTVTHLTGRVDQLEQQARASNIELQCIPEKKAENLLNIVSSICKVVNCPVKPENIIKCTRIAKIDPAGLRPRSIVVQFSSPNVRDHLLASVKTYNKSKKTPDEKLNTSNIGLKCDKKPIYVVEHLTPSNKALHAAARLRAKENKYKYVWIRNGRVFVRKSDDTDYIMIKDMNSIEKIV</sequence>
<dbReference type="Proteomes" id="UP001549920">
    <property type="component" value="Unassembled WGS sequence"/>
</dbReference>
<dbReference type="InterPro" id="IPR013083">
    <property type="entry name" value="Znf_RING/FYVE/PHD"/>
</dbReference>
<evidence type="ECO:0000259" key="2">
    <source>
        <dbReference type="Pfam" id="PF25298"/>
    </source>
</evidence>
<evidence type="ECO:0000256" key="1">
    <source>
        <dbReference type="SAM" id="Coils"/>
    </source>
</evidence>
<protein>
    <recommendedName>
        <fullName evidence="2">FP protein C-terminal domain-containing protein</fullName>
    </recommendedName>
</protein>
<proteinExistence type="predicted"/>
<evidence type="ECO:0000313" key="4">
    <source>
        <dbReference type="Proteomes" id="UP001549920"/>
    </source>
</evidence>
<keyword evidence="4" id="KW-1185">Reference proteome</keyword>